<dbReference type="InterPro" id="IPR049875">
    <property type="entry name" value="TypeII_GspH"/>
</dbReference>
<dbReference type="GO" id="GO:0015628">
    <property type="term" value="P:protein secretion by the type II secretion system"/>
    <property type="evidence" value="ECO:0007669"/>
    <property type="project" value="InterPro"/>
</dbReference>
<comment type="caution">
    <text evidence="12">The sequence shown here is derived from an EMBL/GenBank/DDBJ whole genome shotgun (WGS) entry which is preliminary data.</text>
</comment>
<dbReference type="Pfam" id="PF12019">
    <property type="entry name" value="GspH"/>
    <property type="match status" value="1"/>
</dbReference>
<keyword evidence="8" id="KW-0472">Membrane</keyword>
<evidence type="ECO:0000313" key="13">
    <source>
        <dbReference type="Proteomes" id="UP000297753"/>
    </source>
</evidence>
<evidence type="ECO:0000256" key="6">
    <source>
        <dbReference type="ARBA" id="ARBA00022692"/>
    </source>
</evidence>
<keyword evidence="7" id="KW-1133">Transmembrane helix</keyword>
<proteinExistence type="inferred from homology"/>
<keyword evidence="13" id="KW-1185">Reference proteome</keyword>
<dbReference type="PANTHER" id="PTHR39583">
    <property type="entry name" value="TYPE II SECRETION SYSTEM PROTEIN J-RELATED"/>
    <property type="match status" value="1"/>
</dbReference>
<dbReference type="InterPro" id="IPR045584">
    <property type="entry name" value="Pilin-like"/>
</dbReference>
<protein>
    <recommendedName>
        <fullName evidence="2">Type II secretion system protein H</fullName>
    </recommendedName>
    <alternativeName>
        <fullName evidence="10">General secretion pathway protein H</fullName>
    </alternativeName>
</protein>
<keyword evidence="3" id="KW-1003">Cell membrane</keyword>
<gene>
    <name evidence="12" type="primary">gspH</name>
    <name evidence="12" type="ORF">ELS82_02985</name>
</gene>
<dbReference type="SUPFAM" id="SSF54523">
    <property type="entry name" value="Pili subunits"/>
    <property type="match status" value="1"/>
</dbReference>
<dbReference type="NCBIfam" id="TIGR01708">
    <property type="entry name" value="typeII_sec_gspH"/>
    <property type="match status" value="1"/>
</dbReference>
<dbReference type="InterPro" id="IPR012902">
    <property type="entry name" value="N_methyl_site"/>
</dbReference>
<dbReference type="AlphaFoldDB" id="A0A4Y8WJ27"/>
<dbReference type="GO" id="GO:0005886">
    <property type="term" value="C:plasma membrane"/>
    <property type="evidence" value="ECO:0007669"/>
    <property type="project" value="UniProtKB-SubCell"/>
</dbReference>
<evidence type="ECO:0000256" key="1">
    <source>
        <dbReference type="ARBA" id="ARBA00004377"/>
    </source>
</evidence>
<dbReference type="EMBL" id="SATR01000003">
    <property type="protein sequence ID" value="TFH92932.1"/>
    <property type="molecule type" value="Genomic_DNA"/>
</dbReference>
<dbReference type="GO" id="GO:0015627">
    <property type="term" value="C:type II protein secretion system complex"/>
    <property type="evidence" value="ECO:0007669"/>
    <property type="project" value="InterPro"/>
</dbReference>
<evidence type="ECO:0000256" key="7">
    <source>
        <dbReference type="ARBA" id="ARBA00022989"/>
    </source>
</evidence>
<dbReference type="InterPro" id="IPR002416">
    <property type="entry name" value="T2SS_protein-GspH"/>
</dbReference>
<comment type="subcellular location">
    <subcellularLocation>
        <location evidence="1">Cell inner membrane</location>
        <topology evidence="1">Single-pass membrane protein</topology>
    </subcellularLocation>
</comment>
<dbReference type="Pfam" id="PF07963">
    <property type="entry name" value="N_methyl"/>
    <property type="match status" value="1"/>
</dbReference>
<evidence type="ECO:0000256" key="9">
    <source>
        <dbReference type="ARBA" id="ARBA00025772"/>
    </source>
</evidence>
<dbReference type="PRINTS" id="PR00885">
    <property type="entry name" value="BCTERIALGSPH"/>
</dbReference>
<evidence type="ECO:0000256" key="2">
    <source>
        <dbReference type="ARBA" id="ARBA00021549"/>
    </source>
</evidence>
<evidence type="ECO:0000256" key="3">
    <source>
        <dbReference type="ARBA" id="ARBA00022475"/>
    </source>
</evidence>
<dbReference type="Proteomes" id="UP000297753">
    <property type="component" value="Unassembled WGS sequence"/>
</dbReference>
<keyword evidence="6" id="KW-0812">Transmembrane</keyword>
<evidence type="ECO:0000313" key="12">
    <source>
        <dbReference type="EMBL" id="TFH92932.1"/>
    </source>
</evidence>
<name>A0A4Y8WJ27_9VIBR</name>
<sequence length="196" mass="22033">MKMRHHSGFTLLEILLVLVLVSVASVAVISTLPVSAEDGAKQQAQSLYHRVQLLNEEAMLSGRDYGLHVDDKKSVYEFFHLTSEGWQRLDNANITSRTELEDNLALSLVLGGNVWANKDRLFEPGSLFDEEMFAEYEQEKRLPPPQVFIMSSGEVTPFSIAIYPQNLDAEKDAWRIVAKENGQILLLAPGESDEQQ</sequence>
<dbReference type="Gene3D" id="3.55.40.10">
    <property type="entry name" value="minor pseudopilin epsh domain"/>
    <property type="match status" value="1"/>
</dbReference>
<evidence type="ECO:0000256" key="4">
    <source>
        <dbReference type="ARBA" id="ARBA00022481"/>
    </source>
</evidence>
<feature type="domain" description="General secretion pathway GspH" evidence="11">
    <location>
        <begin position="43"/>
        <end position="178"/>
    </location>
</feature>
<reference evidence="12 13" key="1">
    <citation type="submission" date="2019-01" db="EMBL/GenBank/DDBJ databases">
        <title>Vibrio BEI176 sp. nov, a marine bacterium isolated from China: eastern marignal seas.</title>
        <authorList>
            <person name="Li B."/>
        </authorList>
    </citation>
    <scope>NUCLEOTIDE SEQUENCE [LARGE SCALE GENOMIC DNA]</scope>
    <source>
        <strain evidence="12 13">BEI176</strain>
    </source>
</reference>
<organism evidence="12 13">
    <name type="scientific">Vibrio ouci</name>
    <dbReference type="NCBI Taxonomy" id="2499078"/>
    <lineage>
        <taxon>Bacteria</taxon>
        <taxon>Pseudomonadati</taxon>
        <taxon>Pseudomonadota</taxon>
        <taxon>Gammaproteobacteria</taxon>
        <taxon>Vibrionales</taxon>
        <taxon>Vibrionaceae</taxon>
        <taxon>Vibrio</taxon>
    </lineage>
</organism>
<evidence type="ECO:0000256" key="5">
    <source>
        <dbReference type="ARBA" id="ARBA00022519"/>
    </source>
</evidence>
<evidence type="ECO:0000256" key="10">
    <source>
        <dbReference type="ARBA" id="ARBA00030775"/>
    </source>
</evidence>
<dbReference type="InterPro" id="IPR022346">
    <property type="entry name" value="T2SS_GspH"/>
</dbReference>
<evidence type="ECO:0000256" key="8">
    <source>
        <dbReference type="ARBA" id="ARBA00023136"/>
    </source>
</evidence>
<keyword evidence="4" id="KW-0488">Methylation</keyword>
<dbReference type="OrthoDB" id="5730913at2"/>
<comment type="similarity">
    <text evidence="9">Belongs to the GSP H family.</text>
</comment>
<dbReference type="PROSITE" id="PS00409">
    <property type="entry name" value="PROKAR_NTER_METHYL"/>
    <property type="match status" value="1"/>
</dbReference>
<accession>A0A4Y8WJ27</accession>
<dbReference type="PANTHER" id="PTHR39583:SF2">
    <property type="entry name" value="TYPE II SECRETION SYSTEM PROTEIN J"/>
    <property type="match status" value="1"/>
</dbReference>
<evidence type="ECO:0000259" key="11">
    <source>
        <dbReference type="Pfam" id="PF12019"/>
    </source>
</evidence>
<keyword evidence="5" id="KW-0997">Cell inner membrane</keyword>
<dbReference type="NCBIfam" id="TIGR02532">
    <property type="entry name" value="IV_pilin_GFxxxE"/>
    <property type="match status" value="1"/>
</dbReference>
<dbReference type="InterPro" id="IPR051621">
    <property type="entry name" value="T2SS_protein_J"/>
</dbReference>